<gene>
    <name evidence="3" type="ORF">VLK81_05960</name>
</gene>
<dbReference type="SUPFAM" id="SSF52151">
    <property type="entry name" value="FabD/lysophospholipase-like"/>
    <property type="match status" value="1"/>
</dbReference>
<sequence>MLTKDAMPDINFMMENLPVDIFSIIKFLDENLKPIEFENIVNSKSKVMVTTTNADTGLMEYFNLNNSSSYIEILNKVSASCSLPFYFRPIIIKSKKLFDGGFSDGVPIIRTYKEGFKKILVVSTRPYGYRKEFSPLDEKFIYLKKYPRTIHAIENRFIRYNDNFDFLDLLIENNKALLINLDIGNSIDTINIFDYKLCLNLYNLGYEKAKKEYINILNLIKE</sequence>
<accession>A0AAW9MY38</accession>
<keyword evidence="4" id="KW-1185">Reference proteome</keyword>
<evidence type="ECO:0000313" key="4">
    <source>
        <dbReference type="Proteomes" id="UP001357733"/>
    </source>
</evidence>
<reference evidence="3 4" key="1">
    <citation type="submission" date="2024-01" db="EMBL/GenBank/DDBJ databases">
        <title>Complete genome sequence of Citroniella saccharovorans strain M6.X9, isolated from human fecal sample.</title>
        <authorList>
            <person name="Cheng G."/>
            <person name="Westerholm M."/>
            <person name="Schnurer A."/>
        </authorList>
    </citation>
    <scope>NUCLEOTIDE SEQUENCE [LARGE SCALE GENOMIC DNA]</scope>
    <source>
        <strain evidence="3 4">DSM 29873</strain>
    </source>
</reference>
<protein>
    <submittedName>
        <fullName evidence="3">Patatin-like phospholipase family protein</fullName>
    </submittedName>
</protein>
<evidence type="ECO:0000256" key="1">
    <source>
        <dbReference type="ARBA" id="ARBA00023098"/>
    </source>
</evidence>
<dbReference type="InterPro" id="IPR002641">
    <property type="entry name" value="PNPLA_dom"/>
</dbReference>
<name>A0AAW9MY38_9FIRM</name>
<dbReference type="Pfam" id="PF01734">
    <property type="entry name" value="Patatin"/>
    <property type="match status" value="1"/>
</dbReference>
<feature type="domain" description="PNPLA" evidence="2">
    <location>
        <begin position="19"/>
        <end position="108"/>
    </location>
</feature>
<dbReference type="Proteomes" id="UP001357733">
    <property type="component" value="Unassembled WGS sequence"/>
</dbReference>
<comment type="caution">
    <text evidence="3">The sequence shown here is derived from an EMBL/GenBank/DDBJ whole genome shotgun (WGS) entry which is preliminary data.</text>
</comment>
<proteinExistence type="predicted"/>
<dbReference type="EMBL" id="JAYKOT010000003">
    <property type="protein sequence ID" value="MEB3429557.1"/>
    <property type="molecule type" value="Genomic_DNA"/>
</dbReference>
<dbReference type="InterPro" id="IPR016035">
    <property type="entry name" value="Acyl_Trfase/lysoPLipase"/>
</dbReference>
<keyword evidence="1" id="KW-0443">Lipid metabolism</keyword>
<dbReference type="AlphaFoldDB" id="A0AAW9MY38"/>
<dbReference type="Gene3D" id="3.40.1090.10">
    <property type="entry name" value="Cytosolic phospholipase A2 catalytic domain"/>
    <property type="match status" value="1"/>
</dbReference>
<evidence type="ECO:0000259" key="2">
    <source>
        <dbReference type="Pfam" id="PF01734"/>
    </source>
</evidence>
<dbReference type="GO" id="GO:0006629">
    <property type="term" value="P:lipid metabolic process"/>
    <property type="evidence" value="ECO:0007669"/>
    <property type="project" value="UniProtKB-KW"/>
</dbReference>
<dbReference type="RefSeq" id="WP_324619741.1">
    <property type="nucleotide sequence ID" value="NZ_JAYKOT010000003.1"/>
</dbReference>
<evidence type="ECO:0000313" key="3">
    <source>
        <dbReference type="EMBL" id="MEB3429557.1"/>
    </source>
</evidence>
<organism evidence="3 4">
    <name type="scientific">Citroniella saccharovorans</name>
    <dbReference type="NCBI Taxonomy" id="2053367"/>
    <lineage>
        <taxon>Bacteria</taxon>
        <taxon>Bacillati</taxon>
        <taxon>Bacillota</taxon>
        <taxon>Tissierellia</taxon>
        <taxon>Tissierellales</taxon>
        <taxon>Peptoniphilaceae</taxon>
        <taxon>Citroniella</taxon>
    </lineage>
</organism>